<dbReference type="GO" id="GO:0003885">
    <property type="term" value="F:D-arabinono-1,4-lactone oxidase activity"/>
    <property type="evidence" value="ECO:0007669"/>
    <property type="project" value="InterPro"/>
</dbReference>
<dbReference type="InterPro" id="IPR016167">
    <property type="entry name" value="FAD-bd_PCMH_sub1"/>
</dbReference>
<dbReference type="InterPro" id="IPR016171">
    <property type="entry name" value="Vanillyl_alc_oxidase_C-sub2"/>
</dbReference>
<keyword evidence="3" id="KW-0060">Ascorbate biosynthesis</keyword>
<dbReference type="Proteomes" id="UP000219072">
    <property type="component" value="Unassembled WGS sequence"/>
</dbReference>
<evidence type="ECO:0000259" key="5">
    <source>
        <dbReference type="PROSITE" id="PS51387"/>
    </source>
</evidence>
<evidence type="ECO:0000313" key="7">
    <source>
        <dbReference type="Proteomes" id="UP000219072"/>
    </source>
</evidence>
<evidence type="ECO:0000256" key="2">
    <source>
        <dbReference type="ARBA" id="ARBA00005466"/>
    </source>
</evidence>
<comment type="similarity">
    <text evidence="2">Belongs to the oxygen-dependent FAD-linked oxidoreductase family.</text>
</comment>
<dbReference type="AlphaFoldDB" id="A0A286DUJ8"/>
<dbReference type="Pfam" id="PF04030">
    <property type="entry name" value="ALO"/>
    <property type="match status" value="1"/>
</dbReference>
<dbReference type="Pfam" id="PF01565">
    <property type="entry name" value="FAD_binding_4"/>
    <property type="match status" value="1"/>
</dbReference>
<dbReference type="InterPro" id="IPR010031">
    <property type="entry name" value="FAD_lactone_oxidase-like"/>
</dbReference>
<dbReference type="RefSeq" id="WP_097230723.1">
    <property type="nucleotide sequence ID" value="NZ_OCNE01000005.1"/>
</dbReference>
<dbReference type="GO" id="GO:0019853">
    <property type="term" value="P:L-ascorbic acid biosynthetic process"/>
    <property type="evidence" value="ECO:0007669"/>
    <property type="project" value="UniProtKB-UniPathway"/>
</dbReference>
<dbReference type="InterPro" id="IPR036318">
    <property type="entry name" value="FAD-bd_PCMH-like_sf"/>
</dbReference>
<dbReference type="InterPro" id="IPR007173">
    <property type="entry name" value="ALO_C"/>
</dbReference>
<keyword evidence="7" id="KW-1185">Reference proteome</keyword>
<dbReference type="Gene3D" id="1.10.45.10">
    <property type="entry name" value="Vanillyl-alcohol Oxidase, Chain A, domain 4"/>
    <property type="match status" value="1"/>
</dbReference>
<dbReference type="PANTHER" id="PTHR43762:SF1">
    <property type="entry name" value="D-ARABINONO-1,4-LACTONE OXIDASE"/>
    <property type="match status" value="1"/>
</dbReference>
<comment type="pathway">
    <text evidence="1">Cofactor biosynthesis; L-ascorbate biosynthesis.</text>
</comment>
<dbReference type="Gene3D" id="3.30.465.10">
    <property type="match status" value="1"/>
</dbReference>
<evidence type="ECO:0000256" key="3">
    <source>
        <dbReference type="ARBA" id="ARBA00022644"/>
    </source>
</evidence>
<proteinExistence type="inferred from homology"/>
<keyword evidence="4" id="KW-0560">Oxidoreductase</keyword>
<dbReference type="SUPFAM" id="SSF56176">
    <property type="entry name" value="FAD-binding/transporter-associated domain-like"/>
    <property type="match status" value="1"/>
</dbReference>
<accession>A0A286DUJ8</accession>
<dbReference type="InterPro" id="IPR016166">
    <property type="entry name" value="FAD-bd_PCMH"/>
</dbReference>
<gene>
    <name evidence="6" type="ORF">SAMN06297387_10549</name>
</gene>
<dbReference type="GO" id="GO:0071949">
    <property type="term" value="F:FAD binding"/>
    <property type="evidence" value="ECO:0007669"/>
    <property type="project" value="InterPro"/>
</dbReference>
<dbReference type="EMBL" id="OCNE01000005">
    <property type="protein sequence ID" value="SOD62234.1"/>
    <property type="molecule type" value="Genomic_DNA"/>
</dbReference>
<dbReference type="InterPro" id="IPR016169">
    <property type="entry name" value="FAD-bd_PCMH_sub2"/>
</dbReference>
<dbReference type="PROSITE" id="PS51387">
    <property type="entry name" value="FAD_PCMH"/>
    <property type="match status" value="1"/>
</dbReference>
<dbReference type="InterPro" id="IPR006094">
    <property type="entry name" value="Oxid_FAD_bind_N"/>
</dbReference>
<evidence type="ECO:0000256" key="4">
    <source>
        <dbReference type="ARBA" id="ARBA00023002"/>
    </source>
</evidence>
<protein>
    <submittedName>
        <fullName evidence="6">L-gulonolactone oxidase</fullName>
    </submittedName>
</protein>
<dbReference type="GO" id="GO:0016020">
    <property type="term" value="C:membrane"/>
    <property type="evidence" value="ECO:0007669"/>
    <property type="project" value="InterPro"/>
</dbReference>
<sequence>MGVATTEADWRNWSRTASARPVRVERPRTVEELREVVRRAVAEGLRVKAVGSGHSFTGIAVADGVLVRMDALDAPLRIDRRSGLVTVEAGIPLHRLNAVLAAHGLAMTNLGDIDRQTLSGALSTGTHGTGARSGGLAAQVRALELVLADGSLVRCSAGERPELFAAARVGLGALGVLATVTLQCEPAFALRAHEGPMGLPEVLDGLDALLAANEHFEFYWFPHTDRALTKRNNRLPPGERPCPLGRARAWFDDEFLSNTLLEGVSRLGTAVPGAIPRLNALSSRALAARTYSHASHRVFTSARRVVFREMEYAVPRESVAEVVRAVHRWVAGSGERVAFPVEVRFAPADDVWLSTAYRRESAYVAVHQYHRLPHERYFRAVAAIADAVGGRPHWGKLHWLDAAALRGRYPRLDDFLAVRDRLDPGGVFANPYLDRVLGPAPAAG</sequence>
<dbReference type="Gene3D" id="3.30.70.2520">
    <property type="match status" value="1"/>
</dbReference>
<name>A0A286DUJ8_9ACTN</name>
<evidence type="ECO:0000256" key="1">
    <source>
        <dbReference type="ARBA" id="ARBA00005147"/>
    </source>
</evidence>
<feature type="domain" description="FAD-binding PCMH-type" evidence="5">
    <location>
        <begin position="17"/>
        <end position="187"/>
    </location>
</feature>
<reference evidence="6 7" key="1">
    <citation type="submission" date="2017-09" db="EMBL/GenBank/DDBJ databases">
        <authorList>
            <person name="Ehlers B."/>
            <person name="Leendertz F.H."/>
        </authorList>
    </citation>
    <scope>NUCLEOTIDE SEQUENCE [LARGE SCALE GENOMIC DNA]</scope>
    <source>
        <strain evidence="6 7">CGMCC 4.7095</strain>
    </source>
</reference>
<evidence type="ECO:0000313" key="6">
    <source>
        <dbReference type="EMBL" id="SOD62234.1"/>
    </source>
</evidence>
<dbReference type="PROSITE" id="PS00862">
    <property type="entry name" value="OX2_COVAL_FAD"/>
    <property type="match status" value="1"/>
</dbReference>
<dbReference type="UniPathway" id="UPA00132"/>
<dbReference type="GO" id="GO:0080049">
    <property type="term" value="F:L-gulono-1,4-lactone dehydrogenase activity"/>
    <property type="evidence" value="ECO:0007669"/>
    <property type="project" value="TreeGrafter"/>
</dbReference>
<dbReference type="PANTHER" id="PTHR43762">
    <property type="entry name" value="L-GULONOLACTONE OXIDASE"/>
    <property type="match status" value="1"/>
</dbReference>
<dbReference type="OrthoDB" id="9800184at2"/>
<organism evidence="6 7">
    <name type="scientific">Streptomyces zhaozhouensis</name>
    <dbReference type="NCBI Taxonomy" id="1300267"/>
    <lineage>
        <taxon>Bacteria</taxon>
        <taxon>Bacillati</taxon>
        <taxon>Actinomycetota</taxon>
        <taxon>Actinomycetes</taxon>
        <taxon>Kitasatosporales</taxon>
        <taxon>Streptomycetaceae</taxon>
        <taxon>Streptomyces</taxon>
    </lineage>
</organism>
<dbReference type="NCBIfam" id="TIGR01679">
    <property type="entry name" value="bact_FAD_ox"/>
    <property type="match status" value="1"/>
</dbReference>
<dbReference type="PIRSF" id="PIRSF000136">
    <property type="entry name" value="LGO_GLO"/>
    <property type="match status" value="1"/>
</dbReference>
<dbReference type="Gene3D" id="3.30.43.10">
    <property type="entry name" value="Uridine Diphospho-n-acetylenolpyruvylglucosamine Reductase, domain 2"/>
    <property type="match status" value="1"/>
</dbReference>
<dbReference type="InterPro" id="IPR006093">
    <property type="entry name" value="Oxy_OxRdtase_FAD_BS"/>
</dbReference>